<feature type="region of interest" description="Disordered" evidence="5">
    <location>
        <begin position="120"/>
        <end position="145"/>
    </location>
</feature>
<evidence type="ECO:0000256" key="4">
    <source>
        <dbReference type="RuleBase" id="RU369029"/>
    </source>
</evidence>
<protein>
    <recommendedName>
        <fullName evidence="4">Ninja-family protein</fullName>
    </recommendedName>
    <alternativeName>
        <fullName evidence="4">ABI-binding protein</fullName>
    </alternativeName>
</protein>
<comment type="subcellular location">
    <subcellularLocation>
        <location evidence="1 4">Nucleus</location>
    </subcellularLocation>
</comment>
<dbReference type="EMBL" id="JACGWN010000002">
    <property type="protein sequence ID" value="KAL0459931.1"/>
    <property type="molecule type" value="Genomic_DNA"/>
</dbReference>
<evidence type="ECO:0000256" key="1">
    <source>
        <dbReference type="ARBA" id="ARBA00004123"/>
    </source>
</evidence>
<evidence type="ECO:0000259" key="6">
    <source>
        <dbReference type="Pfam" id="PF16135"/>
    </source>
</evidence>
<accession>A0AAW2Y2Q3</accession>
<feature type="domain" description="Tify" evidence="6">
    <location>
        <begin position="413"/>
        <end position="447"/>
    </location>
</feature>
<feature type="compositionally biased region" description="Low complexity" evidence="5">
    <location>
        <begin position="275"/>
        <end position="290"/>
    </location>
</feature>
<feature type="compositionally biased region" description="Basic and acidic residues" evidence="5">
    <location>
        <begin position="325"/>
        <end position="337"/>
    </location>
</feature>
<dbReference type="Pfam" id="PF16135">
    <property type="entry name" value="TDBD"/>
    <property type="match status" value="1"/>
</dbReference>
<evidence type="ECO:0000256" key="2">
    <source>
        <dbReference type="ARBA" id="ARBA00006081"/>
    </source>
</evidence>
<dbReference type="PANTHER" id="PTHR31413">
    <property type="entry name" value="AFP HOMOLOG 2"/>
    <property type="match status" value="1"/>
</dbReference>
<reference evidence="7" key="2">
    <citation type="journal article" date="2024" name="Plant">
        <title>Genomic evolution and insights into agronomic trait innovations of Sesamum species.</title>
        <authorList>
            <person name="Miao H."/>
            <person name="Wang L."/>
            <person name="Qu L."/>
            <person name="Liu H."/>
            <person name="Sun Y."/>
            <person name="Le M."/>
            <person name="Wang Q."/>
            <person name="Wei S."/>
            <person name="Zheng Y."/>
            <person name="Lin W."/>
            <person name="Duan Y."/>
            <person name="Cao H."/>
            <person name="Xiong S."/>
            <person name="Wang X."/>
            <person name="Wei L."/>
            <person name="Li C."/>
            <person name="Ma Q."/>
            <person name="Ju M."/>
            <person name="Zhao R."/>
            <person name="Li G."/>
            <person name="Mu C."/>
            <person name="Tian Q."/>
            <person name="Mei H."/>
            <person name="Zhang T."/>
            <person name="Gao T."/>
            <person name="Zhang H."/>
        </authorList>
    </citation>
    <scope>NUCLEOTIDE SEQUENCE</scope>
    <source>
        <strain evidence="7">KEN1</strain>
    </source>
</reference>
<feature type="compositionally biased region" description="Basic and acidic residues" evidence="5">
    <location>
        <begin position="72"/>
        <end position="95"/>
    </location>
</feature>
<evidence type="ECO:0000313" key="7">
    <source>
        <dbReference type="EMBL" id="KAL0459931.1"/>
    </source>
</evidence>
<dbReference type="GO" id="GO:0005634">
    <property type="term" value="C:nucleus"/>
    <property type="evidence" value="ECO:0007669"/>
    <property type="project" value="UniProtKB-SubCell"/>
</dbReference>
<sequence>MGREFSMMDDGFELSLELSIGGSYGKSGNNPETIAEQTTEDGEEDKGENSNNGVPRSDFSGAGADNGCEFADLQKKRESQAIRRQEARKKREEKLKKSRGLNGVDDKLILEAQQFQARVKDREARERDGFSEDSAREKDRKETKKVGVQDLNISLFTENKNPGTDFTGPGIETQCLFSRVQFLPVRNGFACSHVVPSPGPDVIDGKKNEGKGFLPVACRSSAGHGNSSMDCDSGDGPGNSAALLTESLKRSSSVRIIKARHRKYDNVQQTLSAFSGGSCSDSGSHASSLSTHQNPCSSRNDKVEFLEANDSCSRAESDQGFSKVVQDESCKTPEKLGAHAHPNQTNNTSSTSENPTSPPSKEPTGLIDKPPKPPQHHKHDIASAPRMHRVSTTGNGPKGRTVTGFLYRYTRTEVSIMCVCHGSSFSPAEFVEHAGGVDVSNPLRHITVVPSSSQ</sequence>
<dbReference type="PANTHER" id="PTHR31413:SF15">
    <property type="entry name" value="NINJA-FAMILY PROTEIN"/>
    <property type="match status" value="1"/>
</dbReference>
<comment type="similarity">
    <text evidence="2 4">Belongs to the Ninja family.</text>
</comment>
<dbReference type="GO" id="GO:0007165">
    <property type="term" value="P:signal transduction"/>
    <property type="evidence" value="ECO:0007669"/>
    <property type="project" value="InterPro"/>
</dbReference>
<dbReference type="GO" id="GO:0045892">
    <property type="term" value="P:negative regulation of DNA-templated transcription"/>
    <property type="evidence" value="ECO:0007669"/>
    <property type="project" value="TreeGrafter"/>
</dbReference>
<feature type="compositionally biased region" description="Polar residues" evidence="5">
    <location>
        <begin position="26"/>
        <end position="37"/>
    </location>
</feature>
<comment type="function">
    <text evidence="4">Acts as a negative regulator of abscisic acid (ABA) response.</text>
</comment>
<evidence type="ECO:0000256" key="5">
    <source>
        <dbReference type="SAM" id="MobiDB-lite"/>
    </source>
</evidence>
<name>A0AAW2Y2Q3_9LAMI</name>
<gene>
    <name evidence="7" type="ORF">Slati_0620300</name>
</gene>
<evidence type="ECO:0000256" key="3">
    <source>
        <dbReference type="ARBA" id="ARBA00023242"/>
    </source>
</evidence>
<comment type="caution">
    <text evidence="7">The sequence shown here is derived from an EMBL/GenBank/DDBJ whole genome shotgun (WGS) entry which is preliminary data.</text>
</comment>
<dbReference type="InterPro" id="IPR032308">
    <property type="entry name" value="TDBD"/>
</dbReference>
<keyword evidence="3 4" id="KW-0539">Nucleus</keyword>
<reference evidence="7" key="1">
    <citation type="submission" date="2020-06" db="EMBL/GenBank/DDBJ databases">
        <authorList>
            <person name="Li T."/>
            <person name="Hu X."/>
            <person name="Zhang T."/>
            <person name="Song X."/>
            <person name="Zhang H."/>
            <person name="Dai N."/>
            <person name="Sheng W."/>
            <person name="Hou X."/>
            <person name="Wei L."/>
        </authorList>
    </citation>
    <scope>NUCLEOTIDE SEQUENCE</scope>
    <source>
        <strain evidence="7">KEN1</strain>
        <tissue evidence="7">Leaf</tissue>
    </source>
</reference>
<organism evidence="7">
    <name type="scientific">Sesamum latifolium</name>
    <dbReference type="NCBI Taxonomy" id="2727402"/>
    <lineage>
        <taxon>Eukaryota</taxon>
        <taxon>Viridiplantae</taxon>
        <taxon>Streptophyta</taxon>
        <taxon>Embryophyta</taxon>
        <taxon>Tracheophyta</taxon>
        <taxon>Spermatophyta</taxon>
        <taxon>Magnoliopsida</taxon>
        <taxon>eudicotyledons</taxon>
        <taxon>Gunneridae</taxon>
        <taxon>Pentapetalae</taxon>
        <taxon>asterids</taxon>
        <taxon>lamiids</taxon>
        <taxon>Lamiales</taxon>
        <taxon>Pedaliaceae</taxon>
        <taxon>Sesamum</taxon>
    </lineage>
</organism>
<dbReference type="AlphaFoldDB" id="A0AAW2Y2Q3"/>
<feature type="compositionally biased region" description="Low complexity" evidence="5">
    <location>
        <begin position="342"/>
        <end position="355"/>
    </location>
</feature>
<dbReference type="InterPro" id="IPR031307">
    <property type="entry name" value="Ninja_fam"/>
</dbReference>
<feature type="region of interest" description="Disordered" evidence="5">
    <location>
        <begin position="19"/>
        <end position="98"/>
    </location>
</feature>
<feature type="region of interest" description="Disordered" evidence="5">
    <location>
        <begin position="312"/>
        <end position="400"/>
    </location>
</feature>
<feature type="region of interest" description="Disordered" evidence="5">
    <location>
        <begin position="275"/>
        <end position="298"/>
    </location>
</feature>
<proteinExistence type="inferred from homology"/>